<evidence type="ECO:0000259" key="3">
    <source>
        <dbReference type="Pfam" id="PF01743"/>
    </source>
</evidence>
<name>X0TEZ8_9ZZZZ</name>
<reference evidence="4" key="1">
    <citation type="journal article" date="2014" name="Front. Microbiol.">
        <title>High frequency of phylogenetically diverse reductive dehalogenase-homologous genes in deep subseafloor sedimentary metagenomes.</title>
        <authorList>
            <person name="Kawai M."/>
            <person name="Futagami T."/>
            <person name="Toyoda A."/>
            <person name="Takaki Y."/>
            <person name="Nishi S."/>
            <person name="Hori S."/>
            <person name="Arai W."/>
            <person name="Tsubouchi T."/>
            <person name="Morono Y."/>
            <person name="Uchiyama I."/>
            <person name="Ito T."/>
            <person name="Fujiyama A."/>
            <person name="Inagaki F."/>
            <person name="Takami H."/>
        </authorList>
    </citation>
    <scope>NUCLEOTIDE SEQUENCE</scope>
    <source>
        <strain evidence="4">Expedition CK06-06</strain>
    </source>
</reference>
<organism evidence="4">
    <name type="scientific">marine sediment metagenome</name>
    <dbReference type="NCBI Taxonomy" id="412755"/>
    <lineage>
        <taxon>unclassified sequences</taxon>
        <taxon>metagenomes</taxon>
        <taxon>ecological metagenomes</taxon>
    </lineage>
</organism>
<dbReference type="Pfam" id="PF01743">
    <property type="entry name" value="PolyA_pol"/>
    <property type="match status" value="1"/>
</dbReference>
<dbReference type="PANTHER" id="PTHR13734">
    <property type="entry name" value="TRNA-NUCLEOTIDYLTRANSFERASE"/>
    <property type="match status" value="1"/>
</dbReference>
<dbReference type="InterPro" id="IPR043519">
    <property type="entry name" value="NT_sf"/>
</dbReference>
<sequence>MNNNNTEEKNAELLLGQLFKDTKFENKIFSVGGFVRDELMGLKSKDLDIVVNFDGGSKEVVHILKRDLNSSVTNPHNLGNGFPIWQITFIDNVVFNNIEWKVKGAILEFADTQKESFPDKESRQRITSFGTMEEDVLRRDFTCNMLMRNVTDGKILDMANGIFDIENGILRSHPDVDFNKILSDDPLRILRMIRFQAKFGWMVQR</sequence>
<keyword evidence="2" id="KW-0694">RNA-binding</keyword>
<dbReference type="AlphaFoldDB" id="X0TEZ8"/>
<dbReference type="GO" id="GO:0003723">
    <property type="term" value="F:RNA binding"/>
    <property type="evidence" value="ECO:0007669"/>
    <property type="project" value="UniProtKB-KW"/>
</dbReference>
<dbReference type="SUPFAM" id="SSF81891">
    <property type="entry name" value="Poly A polymerase C-terminal region-like"/>
    <property type="match status" value="1"/>
</dbReference>
<evidence type="ECO:0000313" key="4">
    <source>
        <dbReference type="EMBL" id="GAF74625.1"/>
    </source>
</evidence>
<accession>X0TEZ8</accession>
<dbReference type="PANTHER" id="PTHR13734:SF5">
    <property type="entry name" value="CCA TRNA NUCLEOTIDYLTRANSFERASE, MITOCHONDRIAL"/>
    <property type="match status" value="1"/>
</dbReference>
<gene>
    <name evidence="4" type="ORF">S01H1_13278</name>
</gene>
<evidence type="ECO:0000256" key="1">
    <source>
        <dbReference type="ARBA" id="ARBA00022679"/>
    </source>
</evidence>
<feature type="domain" description="Poly A polymerase head" evidence="3">
    <location>
        <begin position="29"/>
        <end position="171"/>
    </location>
</feature>
<evidence type="ECO:0000256" key="2">
    <source>
        <dbReference type="ARBA" id="ARBA00022884"/>
    </source>
</evidence>
<proteinExistence type="predicted"/>
<dbReference type="EMBL" id="BARS01006853">
    <property type="protein sequence ID" value="GAF74625.1"/>
    <property type="molecule type" value="Genomic_DNA"/>
</dbReference>
<feature type="non-terminal residue" evidence="4">
    <location>
        <position position="205"/>
    </location>
</feature>
<dbReference type="SUPFAM" id="SSF81301">
    <property type="entry name" value="Nucleotidyltransferase"/>
    <property type="match status" value="1"/>
</dbReference>
<keyword evidence="1" id="KW-0808">Transferase</keyword>
<protein>
    <recommendedName>
        <fullName evidence="3">Poly A polymerase head domain-containing protein</fullName>
    </recommendedName>
</protein>
<dbReference type="GO" id="GO:0001680">
    <property type="term" value="P:tRNA 3'-terminal CCA addition"/>
    <property type="evidence" value="ECO:0007669"/>
    <property type="project" value="TreeGrafter"/>
</dbReference>
<dbReference type="Gene3D" id="3.30.460.10">
    <property type="entry name" value="Beta Polymerase, domain 2"/>
    <property type="match status" value="1"/>
</dbReference>
<dbReference type="GO" id="GO:0016779">
    <property type="term" value="F:nucleotidyltransferase activity"/>
    <property type="evidence" value="ECO:0007669"/>
    <property type="project" value="InterPro"/>
</dbReference>
<comment type="caution">
    <text evidence="4">The sequence shown here is derived from an EMBL/GenBank/DDBJ whole genome shotgun (WGS) entry which is preliminary data.</text>
</comment>
<dbReference type="InterPro" id="IPR002646">
    <property type="entry name" value="PolA_pol_head_dom"/>
</dbReference>